<proteinExistence type="predicted"/>
<evidence type="ECO:0000313" key="2">
    <source>
        <dbReference type="Proteomes" id="UP001497383"/>
    </source>
</evidence>
<organism evidence="1 2">
    <name type="scientific">Lodderomyces beijingensis</name>
    <dbReference type="NCBI Taxonomy" id="1775926"/>
    <lineage>
        <taxon>Eukaryota</taxon>
        <taxon>Fungi</taxon>
        <taxon>Dikarya</taxon>
        <taxon>Ascomycota</taxon>
        <taxon>Saccharomycotina</taxon>
        <taxon>Pichiomycetes</taxon>
        <taxon>Debaryomycetaceae</taxon>
        <taxon>Candida/Lodderomyces clade</taxon>
        <taxon>Lodderomyces</taxon>
    </lineage>
</organism>
<dbReference type="Proteomes" id="UP001497383">
    <property type="component" value="Chromosome 5"/>
</dbReference>
<keyword evidence="2" id="KW-1185">Reference proteome</keyword>
<dbReference type="RefSeq" id="XP_066831054.1">
    <property type="nucleotide sequence ID" value="XM_066974302.1"/>
</dbReference>
<evidence type="ECO:0000313" key="1">
    <source>
        <dbReference type="EMBL" id="CAK9440016.1"/>
    </source>
</evidence>
<sequence length="237" mass="27152">MSIAIRQGQRYFKLGYSTEVNSPDESTLVLPAPTMRIAIDLMINNIQLRTTNYDNVVSQIATRFTKFWQMAKYDVAVEISDDSCSSFTIACKDTIFAQAPANAFPTTRTQHLTLSCLARDSSEIEFEQLMQAWDYLLVSWYVQMESRQPCIFSVAGRKFIELNLFWTRKFIEILQIEVGYEWGGLAQLADIVRTKYTVLQSCVEHRHGAGSRDMRERFEGKGVVGPYLLRLIETADD</sequence>
<dbReference type="GeneID" id="92209312"/>
<dbReference type="Pfam" id="PF21736">
    <property type="entry name" value="REC102"/>
    <property type="match status" value="1"/>
</dbReference>
<reference evidence="1 2" key="1">
    <citation type="submission" date="2024-03" db="EMBL/GenBank/DDBJ databases">
        <authorList>
            <person name="Brejova B."/>
        </authorList>
    </citation>
    <scope>NUCLEOTIDE SEQUENCE [LARGE SCALE GENOMIC DNA]</scope>
    <source>
        <strain evidence="1 2">CBS 14171</strain>
    </source>
</reference>
<dbReference type="EMBL" id="OZ022409">
    <property type="protein sequence ID" value="CAK9440016.1"/>
    <property type="molecule type" value="Genomic_DNA"/>
</dbReference>
<gene>
    <name evidence="1" type="ORF">LODBEIA_P41160</name>
</gene>
<name>A0ABP0ZRB5_9ASCO</name>
<dbReference type="InterPro" id="IPR048920">
    <property type="entry name" value="REC102"/>
</dbReference>
<accession>A0ABP0ZRB5</accession>
<protein>
    <submittedName>
        <fullName evidence="1">Uncharacterized protein</fullName>
    </submittedName>
</protein>